<organism evidence="3 4">
    <name type="scientific">Acropora cervicornis</name>
    <name type="common">Staghorn coral</name>
    <dbReference type="NCBI Taxonomy" id="6130"/>
    <lineage>
        <taxon>Eukaryota</taxon>
        <taxon>Metazoa</taxon>
        <taxon>Cnidaria</taxon>
        <taxon>Anthozoa</taxon>
        <taxon>Hexacorallia</taxon>
        <taxon>Scleractinia</taxon>
        <taxon>Astrocoeniina</taxon>
        <taxon>Acroporidae</taxon>
        <taxon>Acropora</taxon>
    </lineage>
</organism>
<keyword evidence="2" id="KW-0732">Signal</keyword>
<evidence type="ECO:0000256" key="1">
    <source>
        <dbReference type="SAM" id="MobiDB-lite"/>
    </source>
</evidence>
<proteinExistence type="predicted"/>
<evidence type="ECO:0000313" key="4">
    <source>
        <dbReference type="Proteomes" id="UP001249851"/>
    </source>
</evidence>
<feature type="region of interest" description="Disordered" evidence="1">
    <location>
        <begin position="55"/>
        <end position="76"/>
    </location>
</feature>
<comment type="caution">
    <text evidence="3">The sequence shown here is derived from an EMBL/GenBank/DDBJ whole genome shotgun (WGS) entry which is preliminary data.</text>
</comment>
<dbReference type="AlphaFoldDB" id="A0AAD9QE63"/>
<keyword evidence="4" id="KW-1185">Reference proteome</keyword>
<dbReference type="Proteomes" id="UP001249851">
    <property type="component" value="Unassembled WGS sequence"/>
</dbReference>
<feature type="signal peptide" evidence="2">
    <location>
        <begin position="1"/>
        <end position="23"/>
    </location>
</feature>
<name>A0AAD9QE63_ACRCE</name>
<dbReference type="EMBL" id="JARQWQ010000039">
    <property type="protein sequence ID" value="KAK2559560.1"/>
    <property type="molecule type" value="Genomic_DNA"/>
</dbReference>
<gene>
    <name evidence="3" type="ORF">P5673_017630</name>
</gene>
<reference evidence="3" key="2">
    <citation type="journal article" date="2023" name="Science">
        <title>Genomic signatures of disease resistance in endangered staghorn corals.</title>
        <authorList>
            <person name="Vollmer S.V."/>
            <person name="Selwyn J.D."/>
            <person name="Despard B.A."/>
            <person name="Roesel C.L."/>
        </authorList>
    </citation>
    <scope>NUCLEOTIDE SEQUENCE</scope>
    <source>
        <strain evidence="3">K2</strain>
    </source>
</reference>
<sequence>MKQILAFTLVVFLILSFINESDAWRRRRAGMKKRNHAEKTESFQTLEEVLGDNIKAVSHNNADQDDDNPEGRADEI</sequence>
<accession>A0AAD9QE63</accession>
<feature type="chain" id="PRO_5042007845" evidence="2">
    <location>
        <begin position="24"/>
        <end position="76"/>
    </location>
</feature>
<reference evidence="3" key="1">
    <citation type="journal article" date="2023" name="G3 (Bethesda)">
        <title>Whole genome assembly and annotation of the endangered Caribbean coral Acropora cervicornis.</title>
        <authorList>
            <person name="Selwyn J.D."/>
            <person name="Vollmer S.V."/>
        </authorList>
    </citation>
    <scope>NUCLEOTIDE SEQUENCE</scope>
    <source>
        <strain evidence="3">K2</strain>
    </source>
</reference>
<protein>
    <submittedName>
        <fullName evidence="3">Uncharacterized protein</fullName>
    </submittedName>
</protein>
<evidence type="ECO:0000313" key="3">
    <source>
        <dbReference type="EMBL" id="KAK2559560.1"/>
    </source>
</evidence>
<evidence type="ECO:0000256" key="2">
    <source>
        <dbReference type="SAM" id="SignalP"/>
    </source>
</evidence>